<gene>
    <name evidence="1" type="ORF">AG1IA_03036</name>
</gene>
<evidence type="ECO:0000313" key="2">
    <source>
        <dbReference type="Proteomes" id="UP000011668"/>
    </source>
</evidence>
<dbReference type="Proteomes" id="UP000011668">
    <property type="component" value="Unassembled WGS sequence"/>
</dbReference>
<reference evidence="1 2" key="1">
    <citation type="journal article" date="2013" name="Nat. Commun.">
        <title>The evolution and pathogenic mechanisms of the rice sheath blight pathogen.</title>
        <authorList>
            <person name="Zheng A."/>
            <person name="Lin R."/>
            <person name="Xu L."/>
            <person name="Qin P."/>
            <person name="Tang C."/>
            <person name="Ai P."/>
            <person name="Zhang D."/>
            <person name="Liu Y."/>
            <person name="Sun Z."/>
            <person name="Feng H."/>
            <person name="Wang Y."/>
            <person name="Chen Y."/>
            <person name="Liang X."/>
            <person name="Fu R."/>
            <person name="Li Q."/>
            <person name="Zhang J."/>
            <person name="Yu X."/>
            <person name="Xie Z."/>
            <person name="Ding L."/>
            <person name="Guan P."/>
            <person name="Tang J."/>
            <person name="Liang Y."/>
            <person name="Wang S."/>
            <person name="Deng Q."/>
            <person name="Li S."/>
            <person name="Zhu J."/>
            <person name="Wang L."/>
            <person name="Liu H."/>
            <person name="Li P."/>
        </authorList>
    </citation>
    <scope>NUCLEOTIDE SEQUENCE [LARGE SCALE GENOMIC DNA]</scope>
    <source>
        <strain evidence="2">AG-1 IA</strain>
    </source>
</reference>
<dbReference type="HOGENOM" id="CLU_3108079_0_0_1"/>
<comment type="caution">
    <text evidence="1">The sequence shown here is derived from an EMBL/GenBank/DDBJ whole genome shotgun (WGS) entry which is preliminary data.</text>
</comment>
<accession>L8WY53</accession>
<proteinExistence type="predicted"/>
<organism evidence="1 2">
    <name type="scientific">Thanatephorus cucumeris (strain AG1-IA)</name>
    <name type="common">Rice sheath blight fungus</name>
    <name type="synonym">Rhizoctonia solani</name>
    <dbReference type="NCBI Taxonomy" id="983506"/>
    <lineage>
        <taxon>Eukaryota</taxon>
        <taxon>Fungi</taxon>
        <taxon>Dikarya</taxon>
        <taxon>Basidiomycota</taxon>
        <taxon>Agaricomycotina</taxon>
        <taxon>Agaricomycetes</taxon>
        <taxon>Cantharellales</taxon>
        <taxon>Ceratobasidiaceae</taxon>
        <taxon>Rhizoctonia</taxon>
        <taxon>Rhizoctonia solani AG-1</taxon>
    </lineage>
</organism>
<sequence>MPAAGADSFRMAKASVRIAVGTGLWSALELERGGAEAVGFSRERGSDMGRW</sequence>
<evidence type="ECO:0000313" key="1">
    <source>
        <dbReference type="EMBL" id="ELU42935.1"/>
    </source>
</evidence>
<keyword evidence="2" id="KW-1185">Reference proteome</keyword>
<protein>
    <submittedName>
        <fullName evidence="1">Uncharacterized protein</fullName>
    </submittedName>
</protein>
<dbReference type="EMBL" id="AFRT01000682">
    <property type="protein sequence ID" value="ELU42935.1"/>
    <property type="molecule type" value="Genomic_DNA"/>
</dbReference>
<dbReference type="AlphaFoldDB" id="L8WY53"/>
<name>L8WY53_THACA</name>